<dbReference type="PROSITE" id="PS51450">
    <property type="entry name" value="LRR"/>
    <property type="match status" value="1"/>
</dbReference>
<dbReference type="Pfam" id="PF00335">
    <property type="entry name" value="Tetraspanin"/>
    <property type="match status" value="1"/>
</dbReference>
<name>A0A8K0EMH3_BRALA</name>
<dbReference type="InterPro" id="IPR018499">
    <property type="entry name" value="Tetraspanin/Peripherin"/>
</dbReference>
<feature type="transmembrane region" description="Helical" evidence="8">
    <location>
        <begin position="504"/>
        <end position="524"/>
    </location>
</feature>
<feature type="region of interest" description="Disordered" evidence="7">
    <location>
        <begin position="92"/>
        <end position="124"/>
    </location>
</feature>
<dbReference type="PANTHER" id="PTHR48051:SF45">
    <property type="entry name" value="LEUCINE-RICH REPEAT PROTEIN SHOC-2-LIKE"/>
    <property type="match status" value="1"/>
</dbReference>
<dbReference type="InterPro" id="IPR003591">
    <property type="entry name" value="Leu-rich_rpt_typical-subtyp"/>
</dbReference>
<keyword evidence="5 8" id="KW-1133">Transmembrane helix</keyword>
<dbReference type="Gene3D" id="3.80.10.10">
    <property type="entry name" value="Ribonuclease Inhibitor"/>
    <property type="match status" value="1"/>
</dbReference>
<keyword evidence="2" id="KW-0433">Leucine-rich repeat</keyword>
<evidence type="ECO:0000256" key="4">
    <source>
        <dbReference type="ARBA" id="ARBA00022737"/>
    </source>
</evidence>
<organism evidence="9 10">
    <name type="scientific">Branchiostoma lanceolatum</name>
    <name type="common">Common lancelet</name>
    <name type="synonym">Amphioxus lanceolatum</name>
    <dbReference type="NCBI Taxonomy" id="7740"/>
    <lineage>
        <taxon>Eukaryota</taxon>
        <taxon>Metazoa</taxon>
        <taxon>Chordata</taxon>
        <taxon>Cephalochordata</taxon>
        <taxon>Leptocardii</taxon>
        <taxon>Amphioxiformes</taxon>
        <taxon>Branchiostomatidae</taxon>
        <taxon>Branchiostoma</taxon>
    </lineage>
</organism>
<dbReference type="SUPFAM" id="SSF48652">
    <property type="entry name" value="Tetraspanin"/>
    <property type="match status" value="1"/>
</dbReference>
<feature type="transmembrane region" description="Helical" evidence="8">
    <location>
        <begin position="471"/>
        <end position="492"/>
    </location>
</feature>
<gene>
    <name evidence="9" type="primary">SCRIB</name>
    <name evidence="9" type="ORF">BLAG_LOCUS15361</name>
</gene>
<dbReference type="Proteomes" id="UP000838412">
    <property type="component" value="Chromosome 3"/>
</dbReference>
<evidence type="ECO:0000256" key="1">
    <source>
        <dbReference type="ARBA" id="ARBA00004141"/>
    </source>
</evidence>
<evidence type="ECO:0000256" key="2">
    <source>
        <dbReference type="ARBA" id="ARBA00022614"/>
    </source>
</evidence>
<dbReference type="SUPFAM" id="SSF52058">
    <property type="entry name" value="L domain-like"/>
    <property type="match status" value="1"/>
</dbReference>
<dbReference type="EMBL" id="OV696688">
    <property type="protein sequence ID" value="CAH1257416.1"/>
    <property type="molecule type" value="Genomic_DNA"/>
</dbReference>
<dbReference type="InterPro" id="IPR050216">
    <property type="entry name" value="LRR_domain-containing"/>
</dbReference>
<evidence type="ECO:0000313" key="10">
    <source>
        <dbReference type="Proteomes" id="UP000838412"/>
    </source>
</evidence>
<feature type="transmembrane region" description="Helical" evidence="8">
    <location>
        <begin position="432"/>
        <end position="451"/>
    </location>
</feature>
<protein>
    <submittedName>
        <fullName evidence="9">SCRIB protein</fullName>
    </submittedName>
</protein>
<dbReference type="AlphaFoldDB" id="A0A8K0EMH3"/>
<evidence type="ECO:0000256" key="5">
    <source>
        <dbReference type="ARBA" id="ARBA00022989"/>
    </source>
</evidence>
<dbReference type="Pfam" id="PF13855">
    <property type="entry name" value="LRR_8"/>
    <property type="match status" value="1"/>
</dbReference>
<dbReference type="Gene3D" id="1.10.1450.10">
    <property type="entry name" value="Tetraspanin"/>
    <property type="match status" value="1"/>
</dbReference>
<dbReference type="GO" id="GO:0005737">
    <property type="term" value="C:cytoplasm"/>
    <property type="evidence" value="ECO:0007669"/>
    <property type="project" value="TreeGrafter"/>
</dbReference>
<keyword evidence="3 8" id="KW-0812">Transmembrane</keyword>
<keyword evidence="6 8" id="KW-0472">Membrane</keyword>
<dbReference type="InterPro" id="IPR032675">
    <property type="entry name" value="LRR_dom_sf"/>
</dbReference>
<dbReference type="GO" id="GO:0016020">
    <property type="term" value="C:membrane"/>
    <property type="evidence" value="ECO:0007669"/>
    <property type="project" value="UniProtKB-SubCell"/>
</dbReference>
<evidence type="ECO:0000256" key="8">
    <source>
        <dbReference type="SAM" id="Phobius"/>
    </source>
</evidence>
<evidence type="ECO:0000256" key="6">
    <source>
        <dbReference type="ARBA" id="ARBA00023136"/>
    </source>
</evidence>
<dbReference type="SMART" id="SM00369">
    <property type="entry name" value="LRR_TYP"/>
    <property type="match status" value="5"/>
</dbReference>
<dbReference type="InterPro" id="IPR001611">
    <property type="entry name" value="Leu-rich_rpt"/>
</dbReference>
<dbReference type="InterPro" id="IPR008952">
    <property type="entry name" value="Tetraspanin_EC2_sf"/>
</dbReference>
<evidence type="ECO:0000313" key="9">
    <source>
        <dbReference type="EMBL" id="CAH1257416.1"/>
    </source>
</evidence>
<proteinExistence type="predicted"/>
<accession>A0A8K0EMH3</accession>
<dbReference type="PANTHER" id="PTHR48051">
    <property type="match status" value="1"/>
</dbReference>
<keyword evidence="4" id="KW-0677">Repeat</keyword>
<reference evidence="9" key="1">
    <citation type="submission" date="2022-01" db="EMBL/GenBank/DDBJ databases">
        <authorList>
            <person name="Braso-Vives M."/>
        </authorList>
    </citation>
    <scope>NUCLEOTIDE SEQUENCE</scope>
</reference>
<dbReference type="OrthoDB" id="438211at2759"/>
<feature type="compositionally biased region" description="Basic and acidic residues" evidence="7">
    <location>
        <begin position="114"/>
        <end position="124"/>
    </location>
</feature>
<keyword evidence="10" id="KW-1185">Reference proteome</keyword>
<evidence type="ECO:0000256" key="7">
    <source>
        <dbReference type="SAM" id="MobiDB-lite"/>
    </source>
</evidence>
<comment type="subcellular location">
    <subcellularLocation>
        <location evidence="1">Membrane</location>
        <topology evidence="1">Multi-pass membrane protein</topology>
    </subcellularLocation>
</comment>
<sequence>MEPSVNKSLTADPTEKIMQLEDKPLITRLSSGTAGPEGVRGVVFPRDSCWARTNIDVDEEIRATRIDDVEYTFPHGTFYARQESTTEEIIRIVPPEQSEKDDTDDDSGTVTVEDTQKTDDDHRNCEPSVKFAVPISSLKPTRLYCLHKTSNRNKEKRNVSSQISYVKWVSQITPITHANMIGQRLVTVLFYPPDCNGLKALLLSMDPKEDAKDKFKFFPNFVLSVRDLEILCLDNNIIRDLPAKIDRLANLKVLDLDKNVIERLPKQLGKLINLEELYLANNRLQELPEELKHLTKLRLVNLRNNNLKRFPKVLLQLTKLAALLLDNNNIDEIPDDVDIFKNMKVLLLRGNLLVTLPETLGRCSAEPRYPGKNCALGSLPARNPTELAGFASGDPTENLIFFTKGVRMFRSSYFDGYTDISVQDEHGKNRSVVGCLFLILIGSCVLLGYGFSSLQNEFFFAPLLDSPLYSLGVSVMIAAGGSALVVCVVDVCAICARSGCKKPFLGLLVVITFLGLASGIVLFISKNEVDDTLADRLRMSLELQYGQPGEEGLTFAWDRTQEKLRCCGVGNSTAGYLAWRTSMWYLNQTEVRPTAQVPQSCCSVDDDTGEARQCQFDVPNQFLNEKGCQDDVQNVFFEHVKKLGIVATVVSLIELMILLVTLSTLRHL</sequence>
<feature type="transmembrane region" description="Helical" evidence="8">
    <location>
        <begin position="643"/>
        <end position="665"/>
    </location>
</feature>
<evidence type="ECO:0000256" key="3">
    <source>
        <dbReference type="ARBA" id="ARBA00022692"/>
    </source>
</evidence>